<evidence type="ECO:0000256" key="1">
    <source>
        <dbReference type="SAM" id="MobiDB-lite"/>
    </source>
</evidence>
<feature type="region of interest" description="Disordered" evidence="1">
    <location>
        <begin position="349"/>
        <end position="381"/>
    </location>
</feature>
<name>A0AAD2FIE0_9STRA</name>
<evidence type="ECO:0000313" key="3">
    <source>
        <dbReference type="Proteomes" id="UP001295423"/>
    </source>
</evidence>
<protein>
    <submittedName>
        <fullName evidence="2">Uncharacterized protein</fullName>
    </submittedName>
</protein>
<keyword evidence="3" id="KW-1185">Reference proteome</keyword>
<dbReference type="InterPro" id="IPR016024">
    <property type="entry name" value="ARM-type_fold"/>
</dbReference>
<dbReference type="PANTHER" id="PTHR21663:SF0">
    <property type="entry name" value="HEAT REPEAT-CONTAINING PROTEIN 5B"/>
    <property type="match status" value="1"/>
</dbReference>
<dbReference type="PANTHER" id="PTHR21663">
    <property type="entry name" value="HYPOTHETICAL HEAT DOMAIN-CONTAINING"/>
    <property type="match status" value="1"/>
</dbReference>
<dbReference type="Pfam" id="PF20210">
    <property type="entry name" value="Laa1_Sip1_HTR5"/>
    <property type="match status" value="1"/>
</dbReference>
<dbReference type="InterPro" id="IPR040108">
    <property type="entry name" value="Laa1/Sip1/HEATR5"/>
</dbReference>
<feature type="compositionally biased region" description="Basic residues" evidence="1">
    <location>
        <begin position="369"/>
        <end position="378"/>
    </location>
</feature>
<sequence length="2355" mass="254079">MEVDKPPESVEEAGALLGATITVYGVADAYKLIKPPQGTHSSFSTISPVPSSELFVRLHTLRSLLRSAPTDTPLVAAPSLLAGVLMKLLGVSNKLANNPPNPKNKRRVAVPPMLSTPLRKVWVDCVVLCHSLGEGLSGNARINTFGFVRNMIQLASLNPRTAKAAGGVRIAALEAIEGIMKDPKLSSQLASWAFDVTRVCQKAIKSSGNGEPTFRIVAVNTAMSVVIASRNAFMKTRPVEGSARLVLKGALDDKAIMEMLKLIKTAVIDKLPEVRTAAARLTALLAPQVIHTAIKSPRTPDAATSFTASLEDIMTIAFKNLDDTSAECAAAWAEALARCMSTAIEVGAQQDAEQTSQRDAERSETSRNTPRKGKKNTTRKGVLAAENCSTLPKTIKYLVSVFVKAGGELVANKTGGTFSTGGRAVRLGFTRSIIQLLKLQQEIRAIGDGKNITHKEAILIILSMVGNDMEAQLKGNEKGLGSIETLDATSVMTASTIREPPLSGRNAAQSQGNALFGQQPKVSHADAPIVRLCTSRVLREGLLDFSPETTQIAILHEFVDLCVNRQGDLKGNQLQVILTEISHLYARLGEAAQSSLEDFIPALQKCLRHADHGVRHEAAVVFAAITSAFPSMGRQFVDDGIRDIQMEHAELMAAASVGAAESAAENVGGRRFGFGRRNAPNKKEKKPDTSLKHQFAIHGISLMVTIILRDLPSLPGGLSMELLDDVMSSTEVLCSAYDNDVLVNGSPSGICTCVRAGFTMICGVLATGPDTISKHLETIFGSWQKFSKLPTKGNRFTSDHELLCVEAMLSSILSFLRNCSSLLLLVPDALTQVTMALERLLPRFHNGDGSLRNVPGNPVAALRLDTAKACIMEAFSWLPPGSYPMVADPLFAFAARHIQIAVDHGVSSSILQSLINNEDKILDASTFCRAGHQGQVGGLRYLDEDITARVAEASHHTDRESALLFYSNSGSQESNADFLGSRVLGMIVNKGVEEKPPTELHTVGSWHMPVTPSCSSKVRLVDASIQAFAATFTLKSPKEQQRAMKMLESLVPPTHFQVTRGQANDQGRRGRGKEHDATFTNVTAVLLSCLKSLPVHESTHNVAVGIGPTWMSQAKDVLLNLLPCQSPFVRRGAAEGLAILSTLGVKEDAHFLQSEVIHSLDEIFKGTYMAGQANQAPPETISAASATALLALGCIQRTSSQIHEIRVEQSKLRGSPQKAKKGDDEDEILPTLQMMARVLPSANCGLRRGFFGVRAHALHTFGLLLSYSKKLIGISLGEEEMQLLKKLVFIVEDNFLASWTIVATEKDQGNGNEVEKLSFEPCFLAILLRLMTFLMPSLRHLQSVDPTVSLRFSQMASTIVAIAGSHPTVSMEAAAFYEISAKNQHIFPAYLNGVKYSEHAVLCSIPFLMQSLAPSRSLVQPDYAMIQPSCSSSSPDILAATQIVIRELTISQVLVTELSDLRILSLLFAALEDATSSRSFSGETKHRGIAAARENETVYEPEAPVEPEMVDLLRLLMYVEGRTSEHCETVFLRILLLSRVLLLGASATDEDDDDDDDTALTPPKVAKEALRRALLDATEALDTATPMRWQVKCMVVQMAMMALEGLVTQAAGNVVESPIFNPKFAREQCLDECRKSVNDPTMLPESKLALHIDVLVSMVCATATCTVDQTELRILQACAIPLLSRILLCFGSIPDPDHPDTNVLHDYIPQISSCIKSALGAVDEDEGASACRLFMVACESLDSFLKSRICEDFSVLKRVIRPALPASNEVPFFRHDENMPLLTSSGAKAKSLNGRAILLTRIGKLGIVGNLSAEDSQLDQMIEADTEGLGSHAAALAVDGARLLLGSKATLAGGYKVDDDMAVSQAFYSFNHTDDIDDVVKAALVQKWAAFASNAMGQLSESITSGSERSDDCRTWIQKIVPLIFAGTRDAITAGKSAALQRRDLIWISGMDVEIVLCNCLQAINMLVSKPAILSIDDEWRKSVEIAMTEISKEILLPALSGIPSDSGAANTRTVAESCALLENVAKNSALELSSESPLLLSLMAPLDLLQKGSISVTGTHTSMVVSACLAVVGSVVSKSATPSGLVKAMLQFVVTSSRKDTPENVKISTHFLLRECMKHESISSQVQSMLASKMIQHRDFDSWAVIVQANDGLVAQASFETLQHLLLGSSHQDQIDAATAICQLVQDANCPSPVIGRVTAAIGVEILAVLQMYGTLTIQKEYHVHRTTICAACIKFSLAAIQQFTADSVADEEVAKFLVVMFMALIPVVRYNGLPNHPLPNGQLSDPAIGRMCAQTMVHIATRAAPVAFKTSMGLMAEQDRVVLEFAVRADMSGYAVAAKAPVKKKLNLKSFKR</sequence>
<evidence type="ECO:0000313" key="2">
    <source>
        <dbReference type="EMBL" id="CAJ1942826.1"/>
    </source>
</evidence>
<accession>A0AAD2FIE0</accession>
<dbReference type="Proteomes" id="UP001295423">
    <property type="component" value="Unassembled WGS sequence"/>
</dbReference>
<reference evidence="2" key="1">
    <citation type="submission" date="2023-08" db="EMBL/GenBank/DDBJ databases">
        <authorList>
            <person name="Audoor S."/>
            <person name="Bilcke G."/>
        </authorList>
    </citation>
    <scope>NUCLEOTIDE SEQUENCE</scope>
</reference>
<dbReference type="EMBL" id="CAKOGP040001112">
    <property type="protein sequence ID" value="CAJ1942826.1"/>
    <property type="molecule type" value="Genomic_DNA"/>
</dbReference>
<organism evidence="2 3">
    <name type="scientific">Cylindrotheca closterium</name>
    <dbReference type="NCBI Taxonomy" id="2856"/>
    <lineage>
        <taxon>Eukaryota</taxon>
        <taxon>Sar</taxon>
        <taxon>Stramenopiles</taxon>
        <taxon>Ochrophyta</taxon>
        <taxon>Bacillariophyta</taxon>
        <taxon>Bacillariophyceae</taxon>
        <taxon>Bacillariophycidae</taxon>
        <taxon>Bacillariales</taxon>
        <taxon>Bacillariaceae</taxon>
        <taxon>Cylindrotheca</taxon>
    </lineage>
</organism>
<comment type="caution">
    <text evidence="2">The sequence shown here is derived from an EMBL/GenBank/DDBJ whole genome shotgun (WGS) entry which is preliminary data.</text>
</comment>
<proteinExistence type="predicted"/>
<gene>
    <name evidence="2" type="ORF">CYCCA115_LOCUS8140</name>
</gene>
<feature type="compositionally biased region" description="Basic and acidic residues" evidence="1">
    <location>
        <begin position="356"/>
        <end position="365"/>
    </location>
</feature>
<dbReference type="SUPFAM" id="SSF48371">
    <property type="entry name" value="ARM repeat"/>
    <property type="match status" value="2"/>
</dbReference>
<dbReference type="InterPro" id="IPR046837">
    <property type="entry name" value="Laa1/Sip1/HEATR5-like_HEAT"/>
</dbReference>